<evidence type="ECO:0000256" key="1">
    <source>
        <dbReference type="SAM" id="Coils"/>
    </source>
</evidence>
<dbReference type="InterPro" id="IPR000551">
    <property type="entry name" value="MerR-type_HTH_dom"/>
</dbReference>
<keyword evidence="1" id="KW-0175">Coiled coil</keyword>
<evidence type="ECO:0000313" key="3">
    <source>
        <dbReference type="EMBL" id="MFC2949431.1"/>
    </source>
</evidence>
<name>A0ABV7A8W6_9BACI</name>
<dbReference type="Proteomes" id="UP001595387">
    <property type="component" value="Unassembled WGS sequence"/>
</dbReference>
<organism evidence="3 4">
    <name type="scientific">Virgibacillus sediminis</name>
    <dbReference type="NCBI Taxonomy" id="202260"/>
    <lineage>
        <taxon>Bacteria</taxon>
        <taxon>Bacillati</taxon>
        <taxon>Bacillota</taxon>
        <taxon>Bacilli</taxon>
        <taxon>Bacillales</taxon>
        <taxon>Bacillaceae</taxon>
        <taxon>Virgibacillus</taxon>
    </lineage>
</organism>
<accession>A0ABV7A8W6</accession>
<keyword evidence="4" id="KW-1185">Reference proteome</keyword>
<dbReference type="Gene3D" id="1.10.1660.10">
    <property type="match status" value="1"/>
</dbReference>
<feature type="coiled-coil region" evidence="1">
    <location>
        <begin position="113"/>
        <end position="147"/>
    </location>
</feature>
<protein>
    <submittedName>
        <fullName evidence="3">MerR family transcriptional regulator</fullName>
    </submittedName>
</protein>
<sequence>MELLSINGLCHIVGIPLDTGVRWIMEFKQYVPTSKQSDATYYQLEAIDILNFIKACKEQNYSNDQITEMLDNKCFPVTTDTSINKIKSHLDQGNYKGSMLTVMQTLGITVSNVASQEKLLERLEQQQKEQAEKMNQLVQELETMKEDIVAGRDYYLKKEAFAKLFQNNSEKTHLFPIS</sequence>
<dbReference type="Pfam" id="PF13411">
    <property type="entry name" value="MerR_1"/>
    <property type="match status" value="1"/>
</dbReference>
<reference evidence="4" key="1">
    <citation type="journal article" date="2019" name="Int. J. Syst. Evol. Microbiol.">
        <title>The Global Catalogue of Microorganisms (GCM) 10K type strain sequencing project: providing services to taxonomists for standard genome sequencing and annotation.</title>
        <authorList>
            <consortium name="The Broad Institute Genomics Platform"/>
            <consortium name="The Broad Institute Genome Sequencing Center for Infectious Disease"/>
            <person name="Wu L."/>
            <person name="Ma J."/>
        </authorList>
    </citation>
    <scope>NUCLEOTIDE SEQUENCE [LARGE SCALE GENOMIC DNA]</scope>
    <source>
        <strain evidence="4">KCTC 13193</strain>
    </source>
</reference>
<feature type="domain" description="HTH merR-type" evidence="2">
    <location>
        <begin position="5"/>
        <end position="72"/>
    </location>
</feature>
<evidence type="ECO:0000313" key="4">
    <source>
        <dbReference type="Proteomes" id="UP001595387"/>
    </source>
</evidence>
<dbReference type="InterPro" id="IPR009061">
    <property type="entry name" value="DNA-bd_dom_put_sf"/>
</dbReference>
<dbReference type="RefSeq" id="WP_390307400.1">
    <property type="nucleotide sequence ID" value="NZ_JBHRRZ010000036.1"/>
</dbReference>
<dbReference type="SUPFAM" id="SSF46955">
    <property type="entry name" value="Putative DNA-binding domain"/>
    <property type="match status" value="1"/>
</dbReference>
<comment type="caution">
    <text evidence="3">The sequence shown here is derived from an EMBL/GenBank/DDBJ whole genome shotgun (WGS) entry which is preliminary data.</text>
</comment>
<proteinExistence type="predicted"/>
<gene>
    <name evidence="3" type="ORF">ACFODW_14010</name>
</gene>
<evidence type="ECO:0000259" key="2">
    <source>
        <dbReference type="Pfam" id="PF13411"/>
    </source>
</evidence>
<dbReference type="EMBL" id="JBHRRZ010000036">
    <property type="protein sequence ID" value="MFC2949431.1"/>
    <property type="molecule type" value="Genomic_DNA"/>
</dbReference>